<dbReference type="eggNOG" id="ENOG502S7WD">
    <property type="taxonomic scope" value="Eukaryota"/>
</dbReference>
<reference evidence="13 14" key="1">
    <citation type="journal article" date="2009" name="Nature">
        <title>Evolution of pathogenicity and sexual reproduction in eight Candida genomes.</title>
        <authorList>
            <person name="Butler G."/>
            <person name="Rasmussen M.D."/>
            <person name="Lin M.F."/>
            <person name="Santos M.A."/>
            <person name="Sakthikumar S."/>
            <person name="Munro C.A."/>
            <person name="Rheinbay E."/>
            <person name="Grabherr M."/>
            <person name="Forche A."/>
            <person name="Reedy J.L."/>
            <person name="Agrafioti I."/>
            <person name="Arnaud M.B."/>
            <person name="Bates S."/>
            <person name="Brown A.J."/>
            <person name="Brunke S."/>
            <person name="Costanzo M.C."/>
            <person name="Fitzpatrick D.A."/>
            <person name="de Groot P.W."/>
            <person name="Harris D."/>
            <person name="Hoyer L.L."/>
            <person name="Hube B."/>
            <person name="Klis F.M."/>
            <person name="Kodira C."/>
            <person name="Lennard N."/>
            <person name="Logue M.E."/>
            <person name="Martin R."/>
            <person name="Neiman A.M."/>
            <person name="Nikolaou E."/>
            <person name="Quail M.A."/>
            <person name="Quinn J."/>
            <person name="Santos M.C."/>
            <person name="Schmitzberger F.F."/>
            <person name="Sherlock G."/>
            <person name="Shah P."/>
            <person name="Silverstein K.A."/>
            <person name="Skrzypek M.S."/>
            <person name="Soll D."/>
            <person name="Staggs R."/>
            <person name="Stansfield I."/>
            <person name="Stumpf M.P."/>
            <person name="Sudbery P.E."/>
            <person name="Srikantha T."/>
            <person name="Zeng Q."/>
            <person name="Berman J."/>
            <person name="Berriman M."/>
            <person name="Heitman J."/>
            <person name="Gow N.A."/>
            <person name="Lorenz M.C."/>
            <person name="Birren B.W."/>
            <person name="Kellis M."/>
            <person name="Cuomo C.A."/>
        </authorList>
    </citation>
    <scope>NUCLEOTIDE SEQUENCE [LARGE SCALE GENOMIC DNA]</scope>
    <source>
        <strain evidence="14">ATCC 11503 / BCRC 21390 / CBS 2605 / JCM 1781 / NBRC 1676 / NRRL YB-4239</strain>
    </source>
</reference>
<dbReference type="Pfam" id="PF03908">
    <property type="entry name" value="Sec20"/>
    <property type="match status" value="1"/>
</dbReference>
<evidence type="ECO:0000256" key="8">
    <source>
        <dbReference type="ARBA" id="ARBA00023136"/>
    </source>
</evidence>
<evidence type="ECO:0000256" key="10">
    <source>
        <dbReference type="SAM" id="MobiDB-lite"/>
    </source>
</evidence>
<evidence type="ECO:0000256" key="7">
    <source>
        <dbReference type="ARBA" id="ARBA00023054"/>
    </source>
</evidence>
<keyword evidence="14" id="KW-1185">Reference proteome</keyword>
<dbReference type="PANTHER" id="PTHR12825:SF0">
    <property type="entry name" value="VESICLE TRANSPORT PROTEIN SEC20"/>
    <property type="match status" value="1"/>
</dbReference>
<dbReference type="Proteomes" id="UP000001996">
    <property type="component" value="Unassembled WGS sequence"/>
</dbReference>
<proteinExistence type="inferred from homology"/>
<keyword evidence="7" id="KW-0175">Coiled coil</keyword>
<accession>A5E5D5</accession>
<feature type="domain" description="Sec20 C-terminal" evidence="12">
    <location>
        <begin position="189"/>
        <end position="279"/>
    </location>
</feature>
<dbReference type="GO" id="GO:0006890">
    <property type="term" value="P:retrograde vesicle-mediated transport, Golgi to endoplasmic reticulum"/>
    <property type="evidence" value="ECO:0007669"/>
    <property type="project" value="InterPro"/>
</dbReference>
<feature type="transmembrane region" description="Helical" evidence="11">
    <location>
        <begin position="260"/>
        <end position="280"/>
    </location>
</feature>
<name>A5E5D5_LODEL</name>
<feature type="compositionally biased region" description="Polar residues" evidence="10">
    <location>
        <begin position="141"/>
        <end position="154"/>
    </location>
</feature>
<dbReference type="InterPro" id="IPR005606">
    <property type="entry name" value="Sec20"/>
</dbReference>
<keyword evidence="4" id="KW-0256">Endoplasmic reticulum</keyword>
<keyword evidence="3 11" id="KW-0812">Transmembrane</keyword>
<protein>
    <recommendedName>
        <fullName evidence="12">Sec20 C-terminal domain-containing protein</fullName>
    </recommendedName>
</protein>
<dbReference type="InParanoid" id="A5E5D5"/>
<comment type="subcellular location">
    <subcellularLocation>
        <location evidence="1">Endoplasmic reticulum membrane</location>
        <topology evidence="1">Single-pass type IV membrane protein</topology>
    </subcellularLocation>
</comment>
<evidence type="ECO:0000313" key="13">
    <source>
        <dbReference type="EMBL" id="EDK46643.1"/>
    </source>
</evidence>
<dbReference type="AlphaFoldDB" id="A5E5D5"/>
<dbReference type="HOGENOM" id="CLU_051527_0_0_1"/>
<keyword evidence="8 11" id="KW-0472">Membrane</keyword>
<comment type="similarity">
    <text evidence="9">Belongs to the SEC20 family.</text>
</comment>
<dbReference type="InterPro" id="IPR056173">
    <property type="entry name" value="Sec20_C"/>
</dbReference>
<evidence type="ECO:0000313" key="14">
    <source>
        <dbReference type="Proteomes" id="UP000001996"/>
    </source>
</evidence>
<dbReference type="GO" id="GO:0005484">
    <property type="term" value="F:SNAP receptor activity"/>
    <property type="evidence" value="ECO:0007669"/>
    <property type="project" value="InterPro"/>
</dbReference>
<organism evidence="13 14">
    <name type="scientific">Lodderomyces elongisporus (strain ATCC 11503 / CBS 2605 / JCM 1781 / NBRC 1676 / NRRL YB-4239)</name>
    <name type="common">Yeast</name>
    <name type="synonym">Saccharomyces elongisporus</name>
    <dbReference type="NCBI Taxonomy" id="379508"/>
    <lineage>
        <taxon>Eukaryota</taxon>
        <taxon>Fungi</taxon>
        <taxon>Dikarya</taxon>
        <taxon>Ascomycota</taxon>
        <taxon>Saccharomycotina</taxon>
        <taxon>Pichiomycetes</taxon>
        <taxon>Debaryomycetaceae</taxon>
        <taxon>Candida/Lodderomyces clade</taxon>
        <taxon>Lodderomyces</taxon>
    </lineage>
</organism>
<dbReference type="EMBL" id="CH981530">
    <property type="protein sequence ID" value="EDK46643.1"/>
    <property type="molecule type" value="Genomic_DNA"/>
</dbReference>
<dbReference type="OrthoDB" id="46868at2759"/>
<dbReference type="KEGG" id="lel:PVL30_005553"/>
<gene>
    <name evidence="13" type="ORF">LELG_04824</name>
</gene>
<sequence length="435" mass="49363">MSLYERLGQLQLTIFGNLDSLVQTIDLPDDEFRDSYDSIFSQISHNLLTYKDYLRILHLQQQLEQQEHTYGRPMLVNSGLQIYELKYESLKAKLRDMELFINDTRQEKLHQDRLVKFDLLPSTSQEEIRDQERDQDHGEDNQFSNARGVTNGKSAQSLDKAKAQLFANRSNKNNTNANPTSINAQINAQNTKITSSLQASRSLLLTSVLQSELNIDSIDQQSKDLARLNESFIKFGDLLGKSKGIVKFIEKQDKSDRQRIYLAMGFFLACCCWVIYRRVLRRPLRILFWSLFKIFNIFGWLFGGNKDRANNSEQSLEVVAMATATSILDTIMNSVTGAENQGTVRRTLSKIIEGIIDTVTNSLDHSHDHSHSQITEIVQSLSTGETGLPSDISLERFKSPVTITKNSLNEVTSSVILSLSVSSITSIIERLVDEL</sequence>
<evidence type="ECO:0000256" key="6">
    <source>
        <dbReference type="ARBA" id="ARBA00022989"/>
    </source>
</evidence>
<dbReference type="GO" id="GO:0031201">
    <property type="term" value="C:SNARE complex"/>
    <property type="evidence" value="ECO:0007669"/>
    <property type="project" value="TreeGrafter"/>
</dbReference>
<dbReference type="PANTHER" id="PTHR12825">
    <property type="entry name" value="BNIP1-RELATED"/>
    <property type="match status" value="1"/>
</dbReference>
<feature type="region of interest" description="Disordered" evidence="10">
    <location>
        <begin position="125"/>
        <end position="154"/>
    </location>
</feature>
<dbReference type="VEuPathDB" id="FungiDB:LELG_04824"/>
<keyword evidence="6 11" id="KW-1133">Transmembrane helix</keyword>
<keyword evidence="2" id="KW-0813">Transport</keyword>
<evidence type="ECO:0000256" key="4">
    <source>
        <dbReference type="ARBA" id="ARBA00022824"/>
    </source>
</evidence>
<evidence type="ECO:0000256" key="9">
    <source>
        <dbReference type="ARBA" id="ARBA00037934"/>
    </source>
</evidence>
<evidence type="ECO:0000256" key="1">
    <source>
        <dbReference type="ARBA" id="ARBA00004163"/>
    </source>
</evidence>
<evidence type="ECO:0000256" key="5">
    <source>
        <dbReference type="ARBA" id="ARBA00022892"/>
    </source>
</evidence>
<keyword evidence="5" id="KW-0931">ER-Golgi transport</keyword>
<evidence type="ECO:0000256" key="3">
    <source>
        <dbReference type="ARBA" id="ARBA00022692"/>
    </source>
</evidence>
<evidence type="ECO:0000256" key="11">
    <source>
        <dbReference type="SAM" id="Phobius"/>
    </source>
</evidence>
<evidence type="ECO:0000256" key="2">
    <source>
        <dbReference type="ARBA" id="ARBA00022448"/>
    </source>
</evidence>
<dbReference type="STRING" id="379508.A5E5D5"/>
<feature type="compositionally biased region" description="Basic and acidic residues" evidence="10">
    <location>
        <begin position="126"/>
        <end position="140"/>
    </location>
</feature>
<dbReference type="GeneID" id="5231213"/>
<dbReference type="GO" id="GO:0005789">
    <property type="term" value="C:endoplasmic reticulum membrane"/>
    <property type="evidence" value="ECO:0007669"/>
    <property type="project" value="UniProtKB-SubCell"/>
</dbReference>
<evidence type="ECO:0000259" key="12">
    <source>
        <dbReference type="Pfam" id="PF03908"/>
    </source>
</evidence>
<feature type="transmembrane region" description="Helical" evidence="11">
    <location>
        <begin position="286"/>
        <end position="303"/>
    </location>
</feature>